<dbReference type="GO" id="GO:0005524">
    <property type="term" value="F:ATP binding"/>
    <property type="evidence" value="ECO:0007669"/>
    <property type="project" value="UniProtKB-KW"/>
</dbReference>
<organism evidence="4">
    <name type="scientific">plant metagenome</name>
    <dbReference type="NCBI Taxonomy" id="1297885"/>
    <lineage>
        <taxon>unclassified sequences</taxon>
        <taxon>metagenomes</taxon>
        <taxon>organismal metagenomes</taxon>
    </lineage>
</organism>
<keyword evidence="4" id="KW-0436">Ligase</keyword>
<dbReference type="GO" id="GO:0035999">
    <property type="term" value="P:tetrahydrofolate interconversion"/>
    <property type="evidence" value="ECO:0007669"/>
    <property type="project" value="TreeGrafter"/>
</dbReference>
<dbReference type="PIRSF" id="PIRSF006806">
    <property type="entry name" value="FTHF_cligase"/>
    <property type="match status" value="1"/>
</dbReference>
<dbReference type="InterPro" id="IPR002698">
    <property type="entry name" value="FTHF_cligase"/>
</dbReference>
<evidence type="ECO:0000256" key="3">
    <source>
        <dbReference type="ARBA" id="ARBA00022840"/>
    </source>
</evidence>
<dbReference type="InterPro" id="IPR024185">
    <property type="entry name" value="FTHF_cligase-like_sf"/>
</dbReference>
<evidence type="ECO:0000256" key="2">
    <source>
        <dbReference type="ARBA" id="ARBA00022741"/>
    </source>
</evidence>
<dbReference type="GO" id="GO:0030272">
    <property type="term" value="F:5-formyltetrahydrofolate cyclo-ligase activity"/>
    <property type="evidence" value="ECO:0007669"/>
    <property type="project" value="UniProtKB-EC"/>
</dbReference>
<dbReference type="GO" id="GO:0009396">
    <property type="term" value="P:folic acid-containing compound biosynthetic process"/>
    <property type="evidence" value="ECO:0007669"/>
    <property type="project" value="TreeGrafter"/>
</dbReference>
<name>A0A484PZP7_9ZZZZ</name>
<sequence length="215" mass="23587">MSARMNTQNSAQDNAVALRKRLREARANVPADERRRGALLMRGRLFTWLGVNRDAAVSEGRQAPRSVAAFWPMEDEPDLRPLLSQWADAGITVLLPVIEETRAPLRFHPWTPDTPMRPGAYGIPVPPLGTPARPDVVLVPTLGYTRQADRLGYGGGYYDRTLAALRESGPSPVTIGIAWTEGRIDDPDYQAAPHDVRLDAILTPAGWLPAAPAPR</sequence>
<protein>
    <submittedName>
        <fullName evidence="4">5-formyltetrahydrofolate cyclo-ligase</fullName>
        <ecNumber evidence="4">6.3.3.2</ecNumber>
    </submittedName>
</protein>
<dbReference type="AlphaFoldDB" id="A0A484PZP7"/>
<dbReference type="NCBIfam" id="TIGR02727">
    <property type="entry name" value="MTHFS_bact"/>
    <property type="match status" value="1"/>
</dbReference>
<reference evidence="4" key="1">
    <citation type="submission" date="2019-03" db="EMBL/GenBank/DDBJ databases">
        <authorList>
            <person name="Danneels B."/>
        </authorList>
    </citation>
    <scope>NUCLEOTIDE SEQUENCE</scope>
</reference>
<proteinExistence type="inferred from homology"/>
<dbReference type="InterPro" id="IPR037171">
    <property type="entry name" value="NagB/RpiA_transferase-like"/>
</dbReference>
<evidence type="ECO:0000256" key="1">
    <source>
        <dbReference type="ARBA" id="ARBA00010638"/>
    </source>
</evidence>
<dbReference type="PANTHER" id="PTHR23407">
    <property type="entry name" value="ATPASE INHIBITOR/5-FORMYLTETRAHYDROFOLATE CYCLO-LIGASE"/>
    <property type="match status" value="1"/>
</dbReference>
<dbReference type="Pfam" id="PF01812">
    <property type="entry name" value="5-FTHF_cyc-lig"/>
    <property type="match status" value="1"/>
</dbReference>
<dbReference type="EC" id="6.3.3.2" evidence="4"/>
<gene>
    <name evidence="4" type="ORF">AMP9_4571</name>
</gene>
<dbReference type="PANTHER" id="PTHR23407:SF1">
    <property type="entry name" value="5-FORMYLTETRAHYDROFOLATE CYCLO-LIGASE"/>
    <property type="match status" value="1"/>
</dbReference>
<comment type="similarity">
    <text evidence="1">Belongs to the 5-formyltetrahydrofolate cyclo-ligase family.</text>
</comment>
<keyword evidence="3" id="KW-0067">ATP-binding</keyword>
<evidence type="ECO:0000313" key="4">
    <source>
        <dbReference type="EMBL" id="VFR30525.1"/>
    </source>
</evidence>
<dbReference type="SUPFAM" id="SSF100950">
    <property type="entry name" value="NagB/RpiA/CoA transferase-like"/>
    <property type="match status" value="1"/>
</dbReference>
<keyword evidence="2" id="KW-0547">Nucleotide-binding</keyword>
<dbReference type="EMBL" id="CAADHY010000027">
    <property type="protein sequence ID" value="VFR30525.1"/>
    <property type="molecule type" value="Genomic_DNA"/>
</dbReference>
<dbReference type="Gene3D" id="3.40.50.10420">
    <property type="entry name" value="NagB/RpiA/CoA transferase-like"/>
    <property type="match status" value="1"/>
</dbReference>
<accession>A0A484PZP7</accession>